<evidence type="ECO:0000256" key="4">
    <source>
        <dbReference type="PROSITE-ProRule" id="PRU00335"/>
    </source>
</evidence>
<protein>
    <submittedName>
        <fullName evidence="6">Helix-turn-helix domain containing protein</fullName>
    </submittedName>
</protein>
<dbReference type="Proteomes" id="UP001231701">
    <property type="component" value="Chromosome"/>
</dbReference>
<dbReference type="EMBL" id="CP121271">
    <property type="protein sequence ID" value="WMC90516.1"/>
    <property type="molecule type" value="Genomic_DNA"/>
</dbReference>
<dbReference type="GeneID" id="90947355"/>
<dbReference type="InterPro" id="IPR023772">
    <property type="entry name" value="DNA-bd_HTH_TetR-type_CS"/>
</dbReference>
<evidence type="ECO:0000313" key="7">
    <source>
        <dbReference type="Proteomes" id="UP001231701"/>
    </source>
</evidence>
<dbReference type="Pfam" id="PF17754">
    <property type="entry name" value="TetR_C_14"/>
    <property type="match status" value="1"/>
</dbReference>
<dbReference type="RefSeq" id="WP_031019769.1">
    <property type="nucleotide sequence ID" value="NZ_CP121271.1"/>
</dbReference>
<dbReference type="InterPro" id="IPR009057">
    <property type="entry name" value="Homeodomain-like_sf"/>
</dbReference>
<feature type="DNA-binding region" description="H-T-H motif" evidence="4">
    <location>
        <begin position="29"/>
        <end position="48"/>
    </location>
</feature>
<dbReference type="PANTHER" id="PTHR30055">
    <property type="entry name" value="HTH-TYPE TRANSCRIPTIONAL REGULATOR RUTR"/>
    <property type="match status" value="1"/>
</dbReference>
<evidence type="ECO:0000256" key="3">
    <source>
        <dbReference type="ARBA" id="ARBA00023163"/>
    </source>
</evidence>
<proteinExistence type="predicted"/>
<dbReference type="AlphaFoldDB" id="A0AAX3ZTK3"/>
<dbReference type="PROSITE" id="PS50977">
    <property type="entry name" value="HTH_TETR_2"/>
    <property type="match status" value="1"/>
</dbReference>
<keyword evidence="3" id="KW-0804">Transcription</keyword>
<dbReference type="SUPFAM" id="SSF46689">
    <property type="entry name" value="Homeodomain-like"/>
    <property type="match status" value="1"/>
</dbReference>
<dbReference type="InterPro" id="IPR050109">
    <property type="entry name" value="HTH-type_TetR-like_transc_reg"/>
</dbReference>
<dbReference type="InterPro" id="IPR041347">
    <property type="entry name" value="MftR_C"/>
</dbReference>
<dbReference type="PROSITE" id="PS01081">
    <property type="entry name" value="HTH_TETR_1"/>
    <property type="match status" value="1"/>
</dbReference>
<gene>
    <name evidence="6" type="ORF">P7W03_34990</name>
</gene>
<name>A0AAX3ZTK3_STRRO</name>
<accession>A0AAX3ZTK3</accession>
<keyword evidence="1" id="KW-0805">Transcription regulation</keyword>
<dbReference type="GO" id="GO:0003700">
    <property type="term" value="F:DNA-binding transcription factor activity"/>
    <property type="evidence" value="ECO:0007669"/>
    <property type="project" value="TreeGrafter"/>
</dbReference>
<dbReference type="PANTHER" id="PTHR30055:SF238">
    <property type="entry name" value="MYCOFACTOCIN BIOSYNTHESIS TRANSCRIPTIONAL REGULATOR MFTR-RELATED"/>
    <property type="match status" value="1"/>
</dbReference>
<sequence>MARWPGGTPERLQEAAIDLFTERGYERTTVAEIAKHAGLTERTFYNHFADKREVLFSGQDLFIAGVRDALGSAPAEQSPLDAIRAVLTADSDWFDQRRNAAQRRRNILDAHPDLREREWAKLAALAAAITSALRARGVPDPAATLTAAVSVTAYHSAAARWLADPQHGTFGQHLHASFDDLHRTARTW</sequence>
<evidence type="ECO:0000313" key="6">
    <source>
        <dbReference type="EMBL" id="WMC90516.1"/>
    </source>
</evidence>
<dbReference type="InterPro" id="IPR001647">
    <property type="entry name" value="HTH_TetR"/>
</dbReference>
<organism evidence="6 7">
    <name type="scientific">Streptomyces rochei</name>
    <name type="common">Streptomyces parvullus</name>
    <dbReference type="NCBI Taxonomy" id="1928"/>
    <lineage>
        <taxon>Bacteria</taxon>
        <taxon>Bacillati</taxon>
        <taxon>Actinomycetota</taxon>
        <taxon>Actinomycetes</taxon>
        <taxon>Kitasatosporales</taxon>
        <taxon>Streptomycetaceae</taxon>
        <taxon>Streptomyces</taxon>
        <taxon>Streptomyces rochei group</taxon>
    </lineage>
</organism>
<dbReference type="Pfam" id="PF00440">
    <property type="entry name" value="TetR_N"/>
    <property type="match status" value="1"/>
</dbReference>
<feature type="domain" description="HTH tetR-type" evidence="5">
    <location>
        <begin position="6"/>
        <end position="66"/>
    </location>
</feature>
<dbReference type="Gene3D" id="1.10.357.10">
    <property type="entry name" value="Tetracycline Repressor, domain 2"/>
    <property type="match status" value="1"/>
</dbReference>
<evidence type="ECO:0000259" key="5">
    <source>
        <dbReference type="PROSITE" id="PS50977"/>
    </source>
</evidence>
<reference evidence="6" key="1">
    <citation type="submission" date="2023-03" db="EMBL/GenBank/DDBJ databases">
        <title>Borrelidin-producing and root-colonizing Streptomyces rochei is a potent biopesticide for soil-borne oomycete-caused plant diseases.</title>
        <authorList>
            <person name="Zhou D."/>
            <person name="Wang X."/>
            <person name="Navarro-Munoz J.C."/>
            <person name="Li W."/>
            <person name="Li J."/>
            <person name="Jiu M."/>
            <person name="Deng S."/>
            <person name="Ye Y."/>
            <person name="Daly P."/>
            <person name="Wei L."/>
        </authorList>
    </citation>
    <scope>NUCLEOTIDE SEQUENCE</scope>
    <source>
        <strain evidence="6">JK1</strain>
    </source>
</reference>
<dbReference type="GO" id="GO:0000976">
    <property type="term" value="F:transcription cis-regulatory region binding"/>
    <property type="evidence" value="ECO:0007669"/>
    <property type="project" value="TreeGrafter"/>
</dbReference>
<dbReference type="PRINTS" id="PR00455">
    <property type="entry name" value="HTHTETR"/>
</dbReference>
<keyword evidence="2 4" id="KW-0238">DNA-binding</keyword>
<evidence type="ECO:0000256" key="1">
    <source>
        <dbReference type="ARBA" id="ARBA00023015"/>
    </source>
</evidence>
<evidence type="ECO:0000256" key="2">
    <source>
        <dbReference type="ARBA" id="ARBA00023125"/>
    </source>
</evidence>